<dbReference type="GO" id="GO:0016192">
    <property type="term" value="P:vesicle-mediated transport"/>
    <property type="evidence" value="ECO:0007669"/>
    <property type="project" value="InterPro"/>
</dbReference>
<dbReference type="Gene3D" id="1.20.1050.80">
    <property type="entry name" value="VPS9 domain"/>
    <property type="match status" value="1"/>
</dbReference>
<accession>A0A8H3QNN4</accession>
<sequence>MDEKENAMSIPDEKATSSSLTPLPEAKTISGTNTINLPQLAYLRLKPAKSTDSLTHHPLLNHDDEESDVISAWANQRSRRSSSTSSSSSLQPRVSTHPVPGGSVGGMLLAKLREMNAGFGDIVHMLIAKKATLLLPASQVMPFENVDRTYLEDHVVISQSTEDGAKVITLNGLKGFIQQDVFKVVGLISTEPADIKNSKSHKSIFEAFPKPDLSYDYPSIKILHNNNDILLHGMSIKTIVIESPVRTKEIAERIATRTEMEKKVEGSLPESLLDDFIKDFMKNLPKNEDSSIDRIQGLFDRVRSEIEYQIESNGELTEANENDINETMNIVEKYVCTALYDNVFSPKWLNDSAADEALCSKIASLNLLELGLSNLGLDIKPQQQERIDLAVQAAGAELQNLEQKKAPHEKLDSLVRCHRIVVETLKKKTRQSFPNSGRKNDTTENSYVASSADVSPALIPLPPSPTSPKSPKSPNIPITSISSKLSMSPTFPNSPTDEKNGFNDPNADAILPLLIFIVVKSNPKNLVSNLRFMSRYRVRTLLCGESSYCLTNFMAVVQFIESVEYVALGLSDKILSESINTNPSLEQRTRKVGQDIVVAADNSIKAITGVMDSSVKMFGRLIGYSENIYIGTNSLEKENPALLNANMDQSEQNFTKNNNVNDIKMNPDLLEVGAKELAEINTTNNDFTRTEGTSSLNVNEETKSFTGRLLPFNVLPRFNNDRNHIIEENKERKVDKSVNKISPPIQKFLDCPIDEFRVNDVPELLAEYKRLANAIRDLGLFSS</sequence>
<feature type="compositionally biased region" description="Polar residues" evidence="1">
    <location>
        <begin position="484"/>
        <end position="495"/>
    </location>
</feature>
<feature type="compositionally biased region" description="Low complexity" evidence="1">
    <location>
        <begin position="469"/>
        <end position="483"/>
    </location>
</feature>
<reference evidence="3" key="1">
    <citation type="submission" date="2019-10" db="EMBL/GenBank/DDBJ databases">
        <title>Conservation and host-specific expression of non-tandemly repeated heterogenous ribosome RNA gene in arbuscular mycorrhizal fungi.</title>
        <authorList>
            <person name="Maeda T."/>
            <person name="Kobayashi Y."/>
            <person name="Nakagawa T."/>
            <person name="Ezawa T."/>
            <person name="Yamaguchi K."/>
            <person name="Bino T."/>
            <person name="Nishimoto Y."/>
            <person name="Shigenobu S."/>
            <person name="Kawaguchi M."/>
        </authorList>
    </citation>
    <scope>NUCLEOTIDE SEQUENCE</scope>
    <source>
        <strain evidence="3">HR1</strain>
    </source>
</reference>
<dbReference type="SMART" id="SM00167">
    <property type="entry name" value="VPS9"/>
    <property type="match status" value="1"/>
</dbReference>
<gene>
    <name evidence="3" type="ORF">RCL2_001290700</name>
</gene>
<protein>
    <recommendedName>
        <fullName evidence="2">VPS9 domain-containing protein</fullName>
    </recommendedName>
</protein>
<dbReference type="GO" id="GO:0005829">
    <property type="term" value="C:cytosol"/>
    <property type="evidence" value="ECO:0007669"/>
    <property type="project" value="TreeGrafter"/>
</dbReference>
<dbReference type="EMBL" id="BLAL01000158">
    <property type="protein sequence ID" value="GES85807.1"/>
    <property type="molecule type" value="Genomic_DNA"/>
</dbReference>
<dbReference type="InterPro" id="IPR037191">
    <property type="entry name" value="VPS9_dom_sf"/>
</dbReference>
<dbReference type="GO" id="GO:0005085">
    <property type="term" value="F:guanyl-nucleotide exchange factor activity"/>
    <property type="evidence" value="ECO:0007669"/>
    <property type="project" value="InterPro"/>
</dbReference>
<dbReference type="OrthoDB" id="10264848at2759"/>
<name>A0A8H3QNN4_9GLOM</name>
<dbReference type="InterPro" id="IPR045046">
    <property type="entry name" value="Vps9-like"/>
</dbReference>
<feature type="compositionally biased region" description="Pro residues" evidence="1">
    <location>
        <begin position="459"/>
        <end position="468"/>
    </location>
</feature>
<dbReference type="Proteomes" id="UP000615446">
    <property type="component" value="Unassembled WGS sequence"/>
</dbReference>
<evidence type="ECO:0000259" key="2">
    <source>
        <dbReference type="PROSITE" id="PS51205"/>
    </source>
</evidence>
<feature type="domain" description="VPS9" evidence="2">
    <location>
        <begin position="352"/>
        <end position="569"/>
    </location>
</feature>
<dbReference type="Gene3D" id="1.10.246.120">
    <property type="match status" value="1"/>
</dbReference>
<feature type="region of interest" description="Disordered" evidence="1">
    <location>
        <begin position="1"/>
        <end position="31"/>
    </location>
</feature>
<evidence type="ECO:0000313" key="4">
    <source>
        <dbReference type="Proteomes" id="UP000615446"/>
    </source>
</evidence>
<dbReference type="PANTHER" id="PTHR23101:SF25">
    <property type="entry name" value="GTPASE-ACTIVATING PROTEIN AND VPS9 DOMAIN-CONTAINING PROTEIN 1"/>
    <property type="match status" value="1"/>
</dbReference>
<dbReference type="GO" id="GO:0030139">
    <property type="term" value="C:endocytic vesicle"/>
    <property type="evidence" value="ECO:0007669"/>
    <property type="project" value="TreeGrafter"/>
</dbReference>
<dbReference type="SUPFAM" id="SSF109993">
    <property type="entry name" value="VPS9 domain"/>
    <property type="match status" value="1"/>
</dbReference>
<dbReference type="InterPro" id="IPR003123">
    <property type="entry name" value="VPS9"/>
</dbReference>
<feature type="compositionally biased region" description="Basic and acidic residues" evidence="1">
    <location>
        <begin position="1"/>
        <end position="15"/>
    </location>
</feature>
<dbReference type="PROSITE" id="PS51205">
    <property type="entry name" value="VPS9"/>
    <property type="match status" value="1"/>
</dbReference>
<dbReference type="GO" id="GO:0031267">
    <property type="term" value="F:small GTPase binding"/>
    <property type="evidence" value="ECO:0007669"/>
    <property type="project" value="TreeGrafter"/>
</dbReference>
<dbReference type="Pfam" id="PF02204">
    <property type="entry name" value="VPS9"/>
    <property type="match status" value="1"/>
</dbReference>
<evidence type="ECO:0000256" key="1">
    <source>
        <dbReference type="SAM" id="MobiDB-lite"/>
    </source>
</evidence>
<evidence type="ECO:0000313" key="3">
    <source>
        <dbReference type="EMBL" id="GES85807.1"/>
    </source>
</evidence>
<dbReference type="AlphaFoldDB" id="A0A8H3QNN4"/>
<dbReference type="PANTHER" id="PTHR23101">
    <property type="entry name" value="RAB GDP/GTP EXCHANGE FACTOR"/>
    <property type="match status" value="1"/>
</dbReference>
<comment type="caution">
    <text evidence="3">The sequence shown here is derived from an EMBL/GenBank/DDBJ whole genome shotgun (WGS) entry which is preliminary data.</text>
</comment>
<feature type="region of interest" description="Disordered" evidence="1">
    <location>
        <begin position="74"/>
        <end position="99"/>
    </location>
</feature>
<organism evidence="3 4">
    <name type="scientific">Rhizophagus clarus</name>
    <dbReference type="NCBI Taxonomy" id="94130"/>
    <lineage>
        <taxon>Eukaryota</taxon>
        <taxon>Fungi</taxon>
        <taxon>Fungi incertae sedis</taxon>
        <taxon>Mucoromycota</taxon>
        <taxon>Glomeromycotina</taxon>
        <taxon>Glomeromycetes</taxon>
        <taxon>Glomerales</taxon>
        <taxon>Glomeraceae</taxon>
        <taxon>Rhizophagus</taxon>
    </lineage>
</organism>
<feature type="region of interest" description="Disordered" evidence="1">
    <location>
        <begin position="458"/>
        <end position="502"/>
    </location>
</feature>
<proteinExistence type="predicted"/>